<proteinExistence type="predicted"/>
<gene>
    <name evidence="4" type="ORF">E1B28_013118</name>
</gene>
<dbReference type="AlphaFoldDB" id="A0A9P7ULN1"/>
<name>A0A9P7ULN1_9AGAR</name>
<feature type="coiled-coil region" evidence="1">
    <location>
        <begin position="314"/>
        <end position="376"/>
    </location>
</feature>
<feature type="region of interest" description="Disordered" evidence="2">
    <location>
        <begin position="175"/>
        <end position="253"/>
    </location>
</feature>
<keyword evidence="5" id="KW-1185">Reference proteome</keyword>
<evidence type="ECO:0000256" key="2">
    <source>
        <dbReference type="SAM" id="MobiDB-lite"/>
    </source>
</evidence>
<keyword evidence="3" id="KW-0472">Membrane</keyword>
<evidence type="ECO:0000313" key="4">
    <source>
        <dbReference type="EMBL" id="KAG7087137.1"/>
    </source>
</evidence>
<comment type="caution">
    <text evidence="4">The sequence shown here is derived from an EMBL/GenBank/DDBJ whole genome shotgun (WGS) entry which is preliminary data.</text>
</comment>
<evidence type="ECO:0000256" key="3">
    <source>
        <dbReference type="SAM" id="Phobius"/>
    </source>
</evidence>
<sequence length="388" mass="42626">MGWPRLSRFAATVSLQHVSMQLRRRGFERKVAKYSLLLNAYDSHRRKSPASANTAMRRIHRLAFSSILIPLPLGNVAALRIDPPLPANVTRLEPVPFIWHRDSSDPDEFGFVKWQLEGHDKGPSDVYFVKDSENESGSFTLTFTTPSPFLVFAVKRHSTKSPFFTAPGTLVALSSAVTTSSPSPSPSPSQSPNPNPPETSTETRTETTSTTSNATPITTLSSTSTRANSSRGTTTIPQPTATNSTPPIAQQNQRSKKGAIIGGVIGGLAGLIVVIASIFYLLRRRRKRAHQNNDLTPYFEAGSATSTDARDQKVQIIGLQRERLERQLEAFERTPPYPNDSATEVGTVSQTVNDAVQALRCQIELLTDRLTRLEGERTERLPPDYSSA</sequence>
<organism evidence="4 5">
    <name type="scientific">Marasmius oreades</name>
    <name type="common">fairy-ring Marasmius</name>
    <dbReference type="NCBI Taxonomy" id="181124"/>
    <lineage>
        <taxon>Eukaryota</taxon>
        <taxon>Fungi</taxon>
        <taxon>Dikarya</taxon>
        <taxon>Basidiomycota</taxon>
        <taxon>Agaricomycotina</taxon>
        <taxon>Agaricomycetes</taxon>
        <taxon>Agaricomycetidae</taxon>
        <taxon>Agaricales</taxon>
        <taxon>Marasmiineae</taxon>
        <taxon>Marasmiaceae</taxon>
        <taxon>Marasmius</taxon>
    </lineage>
</organism>
<feature type="transmembrane region" description="Helical" evidence="3">
    <location>
        <begin position="259"/>
        <end position="282"/>
    </location>
</feature>
<keyword evidence="3" id="KW-1133">Transmembrane helix</keyword>
<protein>
    <submittedName>
        <fullName evidence="4">Uncharacterized protein</fullName>
    </submittedName>
</protein>
<dbReference type="Proteomes" id="UP001049176">
    <property type="component" value="Chromosome 9"/>
</dbReference>
<evidence type="ECO:0000256" key="1">
    <source>
        <dbReference type="SAM" id="Coils"/>
    </source>
</evidence>
<dbReference type="PANTHER" id="PTHR16861">
    <property type="entry name" value="GLYCOPROTEIN 38"/>
    <property type="match status" value="1"/>
</dbReference>
<feature type="compositionally biased region" description="Low complexity" evidence="2">
    <location>
        <begin position="198"/>
        <end position="221"/>
    </location>
</feature>
<evidence type="ECO:0000313" key="5">
    <source>
        <dbReference type="Proteomes" id="UP001049176"/>
    </source>
</evidence>
<reference evidence="4" key="1">
    <citation type="journal article" date="2021" name="Genome Biol. Evol.">
        <title>The assembled and annotated genome of the fairy-ring fungus Marasmius oreades.</title>
        <authorList>
            <person name="Hiltunen M."/>
            <person name="Ament-Velasquez S.L."/>
            <person name="Johannesson H."/>
        </authorList>
    </citation>
    <scope>NUCLEOTIDE SEQUENCE</scope>
    <source>
        <strain evidence="4">03SP1</strain>
    </source>
</reference>
<feature type="compositionally biased region" description="Pro residues" evidence="2">
    <location>
        <begin position="183"/>
        <end position="197"/>
    </location>
</feature>
<accession>A0A9P7ULN1</accession>
<keyword evidence="3" id="KW-0812">Transmembrane</keyword>
<dbReference type="GeneID" id="66082193"/>
<keyword evidence="1" id="KW-0175">Coiled coil</keyword>
<dbReference type="KEGG" id="more:E1B28_013118"/>
<dbReference type="EMBL" id="CM032189">
    <property type="protein sequence ID" value="KAG7087137.1"/>
    <property type="molecule type" value="Genomic_DNA"/>
</dbReference>
<feature type="compositionally biased region" description="Polar residues" evidence="2">
    <location>
        <begin position="222"/>
        <end position="253"/>
    </location>
</feature>
<dbReference type="RefSeq" id="XP_043003608.1">
    <property type="nucleotide sequence ID" value="XM_043158264.1"/>
</dbReference>
<dbReference type="PANTHER" id="PTHR16861:SF4">
    <property type="entry name" value="SH3 DOMAIN PROTEIN (AFU_ORTHOLOGUE AFUA_1G13610)"/>
    <property type="match status" value="1"/>
</dbReference>